<protein>
    <recommendedName>
        <fullName evidence="3">Outer membrane protein with beta-barrel domain</fullName>
    </recommendedName>
</protein>
<evidence type="ECO:0000313" key="2">
    <source>
        <dbReference type="Proteomes" id="UP000294752"/>
    </source>
</evidence>
<dbReference type="EMBL" id="SNZV01000002">
    <property type="protein sequence ID" value="TDS16148.1"/>
    <property type="molecule type" value="Genomic_DNA"/>
</dbReference>
<organism evidence="1 2">
    <name type="scientific">Sphingobacterium paludis</name>
    <dbReference type="NCBI Taxonomy" id="1476465"/>
    <lineage>
        <taxon>Bacteria</taxon>
        <taxon>Pseudomonadati</taxon>
        <taxon>Bacteroidota</taxon>
        <taxon>Sphingobacteriia</taxon>
        <taxon>Sphingobacteriales</taxon>
        <taxon>Sphingobacteriaceae</taxon>
        <taxon>Sphingobacterium</taxon>
    </lineage>
</organism>
<reference evidence="1 2" key="1">
    <citation type="submission" date="2019-03" db="EMBL/GenBank/DDBJ databases">
        <title>Genomic Encyclopedia of Type Strains, Phase III (KMG-III): the genomes of soil and plant-associated and newly described type strains.</title>
        <authorList>
            <person name="Whitman W."/>
        </authorList>
    </citation>
    <scope>NUCLEOTIDE SEQUENCE [LARGE SCALE GENOMIC DNA]</scope>
    <source>
        <strain evidence="1 2">CGMCC 1.12801</strain>
    </source>
</reference>
<evidence type="ECO:0008006" key="3">
    <source>
        <dbReference type="Google" id="ProtNLM"/>
    </source>
</evidence>
<comment type="caution">
    <text evidence="1">The sequence shown here is derived from an EMBL/GenBank/DDBJ whole genome shotgun (WGS) entry which is preliminary data.</text>
</comment>
<evidence type="ECO:0000313" key="1">
    <source>
        <dbReference type="EMBL" id="TDS16148.1"/>
    </source>
</evidence>
<name>A0A4V3E2F1_9SPHI</name>
<dbReference type="AlphaFoldDB" id="A0A4V3E2F1"/>
<proteinExistence type="predicted"/>
<accession>A0A4V3E2F1</accession>
<sequence>MPNNVKLQYAGNIGMFSTGFGYVSPNKRWMGDFMYGLVPSSYAKDPIHSLTLKGKYVSLNRDYIQSLQVSWLQLGLWFNYSFGDQYFLGLPSYYDPGYYYFPTALNIGLTLGSEVRYKKWGLYYELGTTEKRMINYVKNSGSINFSEIWNIGIGLVYHLK</sequence>
<dbReference type="Proteomes" id="UP000294752">
    <property type="component" value="Unassembled WGS sequence"/>
</dbReference>
<keyword evidence="2" id="KW-1185">Reference proteome</keyword>
<gene>
    <name evidence="1" type="ORF">B0I21_102474</name>
</gene>